<dbReference type="Pfam" id="PF00440">
    <property type="entry name" value="TetR_N"/>
    <property type="match status" value="1"/>
</dbReference>
<keyword evidence="7" id="KW-1185">Reference proteome</keyword>
<evidence type="ECO:0000256" key="4">
    <source>
        <dbReference type="PROSITE-ProRule" id="PRU00335"/>
    </source>
</evidence>
<feature type="domain" description="HTH tetR-type" evidence="5">
    <location>
        <begin position="8"/>
        <end position="68"/>
    </location>
</feature>
<name>K2K6D0_9GAMM</name>
<evidence type="ECO:0000259" key="5">
    <source>
        <dbReference type="PROSITE" id="PS50977"/>
    </source>
</evidence>
<evidence type="ECO:0000256" key="3">
    <source>
        <dbReference type="ARBA" id="ARBA00023163"/>
    </source>
</evidence>
<dbReference type="OrthoDB" id="4541465at2"/>
<dbReference type="InterPro" id="IPR001647">
    <property type="entry name" value="HTH_TetR"/>
</dbReference>
<dbReference type="Proteomes" id="UP000006755">
    <property type="component" value="Unassembled WGS sequence"/>
</dbReference>
<gene>
    <name evidence="6" type="ORF">B3C1_10277</name>
</gene>
<dbReference type="InterPro" id="IPR050109">
    <property type="entry name" value="HTH-type_TetR-like_transc_reg"/>
</dbReference>
<dbReference type="GO" id="GO:0003700">
    <property type="term" value="F:DNA-binding transcription factor activity"/>
    <property type="evidence" value="ECO:0007669"/>
    <property type="project" value="TreeGrafter"/>
</dbReference>
<dbReference type="InterPro" id="IPR023772">
    <property type="entry name" value="DNA-bd_HTH_TetR-type_CS"/>
</dbReference>
<dbReference type="PANTHER" id="PTHR30055:SF234">
    <property type="entry name" value="HTH-TYPE TRANSCRIPTIONAL REGULATOR BETI"/>
    <property type="match status" value="1"/>
</dbReference>
<dbReference type="SUPFAM" id="SSF46689">
    <property type="entry name" value="Homeodomain-like"/>
    <property type="match status" value="1"/>
</dbReference>
<keyword evidence="3" id="KW-0804">Transcription</keyword>
<organism evidence="6 7">
    <name type="scientific">Gallaecimonas xiamenensis 3-C-1</name>
    <dbReference type="NCBI Taxonomy" id="745411"/>
    <lineage>
        <taxon>Bacteria</taxon>
        <taxon>Pseudomonadati</taxon>
        <taxon>Pseudomonadota</taxon>
        <taxon>Gammaproteobacteria</taxon>
        <taxon>Enterobacterales</taxon>
        <taxon>Gallaecimonadaceae</taxon>
        <taxon>Gallaecimonas</taxon>
    </lineage>
</organism>
<keyword evidence="1" id="KW-0805">Transcription regulation</keyword>
<proteinExistence type="predicted"/>
<dbReference type="PROSITE" id="PS01081">
    <property type="entry name" value="HTH_TETR_1"/>
    <property type="match status" value="1"/>
</dbReference>
<dbReference type="RefSeq" id="WP_008484673.1">
    <property type="nucleotide sequence ID" value="NZ_AMRI01000013.1"/>
</dbReference>
<dbReference type="PANTHER" id="PTHR30055">
    <property type="entry name" value="HTH-TYPE TRANSCRIPTIONAL REGULATOR RUTR"/>
    <property type="match status" value="1"/>
</dbReference>
<evidence type="ECO:0000256" key="2">
    <source>
        <dbReference type="ARBA" id="ARBA00023125"/>
    </source>
</evidence>
<dbReference type="EMBL" id="AMRI01000013">
    <property type="protein sequence ID" value="EKE72995.1"/>
    <property type="molecule type" value="Genomic_DNA"/>
</dbReference>
<dbReference type="PRINTS" id="PR00455">
    <property type="entry name" value="HTHTETR"/>
</dbReference>
<comment type="caution">
    <text evidence="6">The sequence shown here is derived from an EMBL/GenBank/DDBJ whole genome shotgun (WGS) entry which is preliminary data.</text>
</comment>
<sequence length="173" mass="18667">MPKRVDHQQYRQELASRAVAVFRAKGYHGLSMRAMADALGVSKGVLYHYFASKEALFAASSVYGTALPELVLAEQPSRQQQQAALETLALAMEADFAGELTLLLDYIRGRDNDAIAADSQLAQAKAHYLSALAAITGEDKAQGALAQILGVLLLRLFDGKQTGFDSLAPWLEG</sequence>
<accession>K2K6D0</accession>
<evidence type="ECO:0000313" key="6">
    <source>
        <dbReference type="EMBL" id="EKE72995.1"/>
    </source>
</evidence>
<dbReference type="GO" id="GO:0000976">
    <property type="term" value="F:transcription cis-regulatory region binding"/>
    <property type="evidence" value="ECO:0007669"/>
    <property type="project" value="TreeGrafter"/>
</dbReference>
<dbReference type="eggNOG" id="COG1309">
    <property type="taxonomic scope" value="Bacteria"/>
</dbReference>
<dbReference type="Gene3D" id="1.10.357.10">
    <property type="entry name" value="Tetracycline Repressor, domain 2"/>
    <property type="match status" value="1"/>
</dbReference>
<feature type="DNA-binding region" description="H-T-H motif" evidence="4">
    <location>
        <begin position="31"/>
        <end position="50"/>
    </location>
</feature>
<dbReference type="InterPro" id="IPR009057">
    <property type="entry name" value="Homeodomain-like_sf"/>
</dbReference>
<evidence type="ECO:0000313" key="7">
    <source>
        <dbReference type="Proteomes" id="UP000006755"/>
    </source>
</evidence>
<protein>
    <submittedName>
        <fullName evidence="6">TetR family transcriptional regulator</fullName>
    </submittedName>
</protein>
<dbReference type="AlphaFoldDB" id="K2K6D0"/>
<reference evidence="6 7" key="1">
    <citation type="journal article" date="2012" name="J. Bacteriol.">
        <title>Genome Sequence of Gallaecimonas xiamenensis Type Strain 3-C-1.</title>
        <authorList>
            <person name="Lai Q."/>
            <person name="Wang L."/>
            <person name="Wang W."/>
            <person name="Shao Z."/>
        </authorList>
    </citation>
    <scope>NUCLEOTIDE SEQUENCE [LARGE SCALE GENOMIC DNA]</scope>
    <source>
        <strain evidence="6 7">3-C-1</strain>
    </source>
</reference>
<keyword evidence="2 4" id="KW-0238">DNA-binding</keyword>
<dbReference type="PROSITE" id="PS50977">
    <property type="entry name" value="HTH_TETR_2"/>
    <property type="match status" value="1"/>
</dbReference>
<evidence type="ECO:0000256" key="1">
    <source>
        <dbReference type="ARBA" id="ARBA00023015"/>
    </source>
</evidence>